<evidence type="ECO:0008006" key="4">
    <source>
        <dbReference type="Google" id="ProtNLM"/>
    </source>
</evidence>
<feature type="chain" id="PRO_5016323318" description="Nitrite reductase/ring-hydroxylating ferredoxin subunit" evidence="1">
    <location>
        <begin position="22"/>
        <end position="149"/>
    </location>
</feature>
<proteinExistence type="predicted"/>
<evidence type="ECO:0000313" key="2">
    <source>
        <dbReference type="EMBL" id="PWK18942.1"/>
    </source>
</evidence>
<keyword evidence="3" id="KW-1185">Reference proteome</keyword>
<accession>A0A316DMZ2</accession>
<reference evidence="2 3" key="1">
    <citation type="submission" date="2018-05" db="EMBL/GenBank/DDBJ databases">
        <title>Genomic Encyclopedia of Archaeal and Bacterial Type Strains, Phase II (KMG-II): from individual species to whole genera.</title>
        <authorList>
            <person name="Goeker M."/>
        </authorList>
    </citation>
    <scope>NUCLEOTIDE SEQUENCE [LARGE SCALE GENOMIC DNA]</scope>
    <source>
        <strain evidence="2 3">DSM 22637</strain>
    </source>
</reference>
<organism evidence="2 3">
    <name type="scientific">Xanthomarina spongicola</name>
    <dbReference type="NCBI Taxonomy" id="570520"/>
    <lineage>
        <taxon>Bacteria</taxon>
        <taxon>Pseudomonadati</taxon>
        <taxon>Bacteroidota</taxon>
        <taxon>Flavobacteriia</taxon>
        <taxon>Flavobacteriales</taxon>
        <taxon>Flavobacteriaceae</taxon>
        <taxon>Xanthomarina</taxon>
    </lineage>
</organism>
<comment type="caution">
    <text evidence="2">The sequence shown here is derived from an EMBL/GenBank/DDBJ whole genome shotgun (WGS) entry which is preliminary data.</text>
</comment>
<evidence type="ECO:0000256" key="1">
    <source>
        <dbReference type="SAM" id="SignalP"/>
    </source>
</evidence>
<dbReference type="OrthoDB" id="1201186at2"/>
<protein>
    <recommendedName>
        <fullName evidence="4">Nitrite reductase/ring-hydroxylating ferredoxin subunit</fullName>
    </recommendedName>
</protein>
<sequence>MNRIVSIILLVILIVSCNKNDDDGNTNNQFLPNVTFDTGTLVNTSLPQYSDLQFANNFVILNNNYGINGVVLFYAGGDNYSAFELSDPNHALSGCSTLSVDGVIATCDCEDGNSYEILNGTGQTGTTGNYALKRYFVEPAGNIIRVYNN</sequence>
<evidence type="ECO:0000313" key="3">
    <source>
        <dbReference type="Proteomes" id="UP000245430"/>
    </source>
</evidence>
<feature type="signal peptide" evidence="1">
    <location>
        <begin position="1"/>
        <end position="21"/>
    </location>
</feature>
<dbReference type="RefSeq" id="WP_109681956.1">
    <property type="nucleotide sequence ID" value="NZ_QGGP01000003.1"/>
</dbReference>
<keyword evidence="1" id="KW-0732">Signal</keyword>
<dbReference type="EMBL" id="QGGP01000003">
    <property type="protein sequence ID" value="PWK18942.1"/>
    <property type="molecule type" value="Genomic_DNA"/>
</dbReference>
<name>A0A316DMZ2_9FLAO</name>
<dbReference type="PROSITE" id="PS51257">
    <property type="entry name" value="PROKAR_LIPOPROTEIN"/>
    <property type="match status" value="1"/>
</dbReference>
<gene>
    <name evidence="2" type="ORF">LX78_01417</name>
</gene>
<dbReference type="Proteomes" id="UP000245430">
    <property type="component" value="Unassembled WGS sequence"/>
</dbReference>
<dbReference type="AlphaFoldDB" id="A0A316DMZ2"/>